<evidence type="ECO:0000313" key="2">
    <source>
        <dbReference type="Proteomes" id="UP000260649"/>
    </source>
</evidence>
<gene>
    <name evidence="1" type="ORF">DV520_11610</name>
</gene>
<comment type="caution">
    <text evidence="1">The sequence shown here is derived from an EMBL/GenBank/DDBJ whole genome shotgun (WGS) entry which is preliminary data.</text>
</comment>
<proteinExistence type="predicted"/>
<accession>A0A3E2B0V0</accession>
<keyword evidence="2" id="KW-1185">Reference proteome</keyword>
<name>A0A3E2B0V0_9FIRM</name>
<dbReference type="RefSeq" id="WP_117142970.1">
    <property type="nucleotide sequence ID" value="NZ_CAKXKJ010000001.1"/>
</dbReference>
<organism evidence="1 2">
    <name type="scientific">Evtepia gabavorous</name>
    <dbReference type="NCBI Taxonomy" id="2211183"/>
    <lineage>
        <taxon>Bacteria</taxon>
        <taxon>Bacillati</taxon>
        <taxon>Bacillota</taxon>
        <taxon>Clostridia</taxon>
        <taxon>Eubacteriales</taxon>
        <taxon>Evtepia</taxon>
    </lineage>
</organism>
<dbReference type="Proteomes" id="UP000260649">
    <property type="component" value="Unassembled WGS sequence"/>
</dbReference>
<dbReference type="GeneID" id="97996378"/>
<dbReference type="AlphaFoldDB" id="A0A3E2B0V0"/>
<evidence type="ECO:0000313" key="1">
    <source>
        <dbReference type="EMBL" id="RFT05625.1"/>
    </source>
</evidence>
<protein>
    <submittedName>
        <fullName evidence="1">Uncharacterized protein</fullName>
    </submittedName>
</protein>
<dbReference type="EMBL" id="QQRQ01000040">
    <property type="protein sequence ID" value="RFT05625.1"/>
    <property type="molecule type" value="Genomic_DNA"/>
</dbReference>
<reference evidence="1 2" key="1">
    <citation type="submission" date="2018-07" db="EMBL/GenBank/DDBJ databases">
        <title>GABA Modulating Bacteria of the Human Gut Microbiota.</title>
        <authorList>
            <person name="Strandwitz P."/>
            <person name="Kim K.H."/>
            <person name="Terekhova D."/>
            <person name="Liu J.K."/>
            <person name="Sharma A."/>
            <person name="Levering J."/>
            <person name="Mcdonald D."/>
            <person name="Dietrich D."/>
            <person name="Ramadhar T.R."/>
            <person name="Lekbua A."/>
            <person name="Mroue N."/>
            <person name="Liston C."/>
            <person name="Stewart E.J."/>
            <person name="Dubin M.J."/>
            <person name="Zengler K."/>
            <person name="Knight R."/>
            <person name="Gilbert J.A."/>
            <person name="Clardy J."/>
            <person name="Lewis K."/>
        </authorList>
    </citation>
    <scope>NUCLEOTIDE SEQUENCE [LARGE SCALE GENOMIC DNA]</scope>
    <source>
        <strain evidence="1 2">KLE1738</strain>
    </source>
</reference>
<sequence>MRKTWIGPLCMVAAALCCVLLGEWASHRILDEGSPVSFQTYQTQTQAEYRHLGEEPMDYWETYTGFFDDFPFYCTEEMLEEELQAIRQWSETKISPVSYEEANDAVVAAFAKYGVEGGLYPPEEGQAFFCTPVILDNTVRYIESVAQAQQQKETAGDGVYVNQ</sequence>